<evidence type="ECO:0000256" key="7">
    <source>
        <dbReference type="ARBA" id="ARBA00022801"/>
    </source>
</evidence>
<evidence type="ECO:0000313" key="14">
    <source>
        <dbReference type="Proteomes" id="UP000230066"/>
    </source>
</evidence>
<dbReference type="InterPro" id="IPR036938">
    <property type="entry name" value="PAP2/HPO_sf"/>
</dbReference>
<feature type="transmembrane region" description="Helical" evidence="11">
    <location>
        <begin position="334"/>
        <end position="358"/>
    </location>
</feature>
<feature type="transmembrane region" description="Helical" evidence="11">
    <location>
        <begin position="124"/>
        <end position="145"/>
    </location>
</feature>
<name>A0A4E0R4F9_FASHE</name>
<dbReference type="GO" id="GO:0006094">
    <property type="term" value="P:gluconeogenesis"/>
    <property type="evidence" value="ECO:0007669"/>
    <property type="project" value="UniProtKB-KW"/>
</dbReference>
<reference evidence="13" key="1">
    <citation type="submission" date="2019-03" db="EMBL/GenBank/DDBJ databases">
        <title>Improved annotation for the trematode Fasciola hepatica.</title>
        <authorList>
            <person name="Choi Y.-J."/>
            <person name="Martin J."/>
            <person name="Mitreva M."/>
        </authorList>
    </citation>
    <scope>NUCLEOTIDE SEQUENCE [LARGE SCALE GENOMIC DNA]</scope>
</reference>
<dbReference type="Pfam" id="PF01569">
    <property type="entry name" value="PAP2"/>
    <property type="match status" value="1"/>
</dbReference>
<evidence type="ECO:0000259" key="12">
    <source>
        <dbReference type="SMART" id="SM00014"/>
    </source>
</evidence>
<comment type="caution">
    <text evidence="13">The sequence shown here is derived from an EMBL/GenBank/DDBJ whole genome shotgun (WGS) entry which is preliminary data.</text>
</comment>
<dbReference type="AlphaFoldDB" id="A0A4E0R4F9"/>
<gene>
    <name evidence="13" type="ORF">D915_008055</name>
</gene>
<evidence type="ECO:0000256" key="4">
    <source>
        <dbReference type="ARBA" id="ARBA00012634"/>
    </source>
</evidence>
<evidence type="ECO:0000256" key="10">
    <source>
        <dbReference type="ARBA" id="ARBA00023136"/>
    </source>
</evidence>
<keyword evidence="7" id="KW-0378">Hydrolase</keyword>
<keyword evidence="8" id="KW-0256">Endoplasmic reticulum</keyword>
<keyword evidence="10 11" id="KW-0472">Membrane</keyword>
<dbReference type="InterPro" id="IPR000326">
    <property type="entry name" value="PAP2/HPO"/>
</dbReference>
<evidence type="ECO:0000313" key="13">
    <source>
        <dbReference type="EMBL" id="THD21154.1"/>
    </source>
</evidence>
<dbReference type="EMBL" id="JXXN02003807">
    <property type="protein sequence ID" value="THD21154.1"/>
    <property type="molecule type" value="Genomic_DNA"/>
</dbReference>
<feature type="transmembrane region" description="Helical" evidence="11">
    <location>
        <begin position="288"/>
        <end position="304"/>
    </location>
</feature>
<evidence type="ECO:0000256" key="3">
    <source>
        <dbReference type="ARBA" id="ARBA00009266"/>
    </source>
</evidence>
<dbReference type="GO" id="GO:0051156">
    <property type="term" value="P:glucose 6-phosphate metabolic process"/>
    <property type="evidence" value="ECO:0007669"/>
    <property type="project" value="TreeGrafter"/>
</dbReference>
<dbReference type="PANTHER" id="PTHR12591:SF0">
    <property type="entry name" value="FI19814P1"/>
    <property type="match status" value="1"/>
</dbReference>
<feature type="transmembrane region" description="Helical" evidence="11">
    <location>
        <begin position="7"/>
        <end position="24"/>
    </location>
</feature>
<keyword evidence="14" id="KW-1185">Reference proteome</keyword>
<dbReference type="GO" id="GO:0004346">
    <property type="term" value="F:glucose-6-phosphatase activity"/>
    <property type="evidence" value="ECO:0007669"/>
    <property type="project" value="UniProtKB-EC"/>
</dbReference>
<organism evidence="13 14">
    <name type="scientific">Fasciola hepatica</name>
    <name type="common">Liver fluke</name>
    <dbReference type="NCBI Taxonomy" id="6192"/>
    <lineage>
        <taxon>Eukaryota</taxon>
        <taxon>Metazoa</taxon>
        <taxon>Spiralia</taxon>
        <taxon>Lophotrochozoa</taxon>
        <taxon>Platyhelminthes</taxon>
        <taxon>Trematoda</taxon>
        <taxon>Digenea</taxon>
        <taxon>Plagiorchiida</taxon>
        <taxon>Echinostomata</taxon>
        <taxon>Echinostomatoidea</taxon>
        <taxon>Fasciolidae</taxon>
        <taxon>Fasciola</taxon>
    </lineage>
</organism>
<dbReference type="SUPFAM" id="SSF48317">
    <property type="entry name" value="Acid phosphatase/Vanadium-dependent haloperoxidase"/>
    <property type="match status" value="1"/>
</dbReference>
<comment type="subcellular location">
    <subcellularLocation>
        <location evidence="1">Endoplasmic reticulum membrane</location>
        <topology evidence="1">Multi-pass membrane protein</topology>
    </subcellularLocation>
</comment>
<feature type="transmembrane region" description="Helical" evidence="11">
    <location>
        <begin position="92"/>
        <end position="112"/>
    </location>
</feature>
<keyword evidence="6 11" id="KW-0812">Transmembrane</keyword>
<dbReference type="Gene3D" id="1.20.144.10">
    <property type="entry name" value="Phosphatidic acid phosphatase type 2/haloperoxidase"/>
    <property type="match status" value="1"/>
</dbReference>
<evidence type="ECO:0000256" key="1">
    <source>
        <dbReference type="ARBA" id="ARBA00004477"/>
    </source>
</evidence>
<feature type="domain" description="Phosphatidic acid phosphatase type 2/haloperoxidase" evidence="12">
    <location>
        <begin position="28"/>
        <end position="166"/>
    </location>
</feature>
<evidence type="ECO:0000256" key="9">
    <source>
        <dbReference type="ARBA" id="ARBA00022989"/>
    </source>
</evidence>
<evidence type="ECO:0000256" key="2">
    <source>
        <dbReference type="ARBA" id="ARBA00004742"/>
    </source>
</evidence>
<comment type="similarity">
    <text evidence="3">Belongs to the glucose-6-phosphatase family.</text>
</comment>
<comment type="pathway">
    <text evidence="2">Carbohydrate biosynthesis; gluconeogenesis.</text>
</comment>
<evidence type="ECO:0000256" key="5">
    <source>
        <dbReference type="ARBA" id="ARBA00022432"/>
    </source>
</evidence>
<dbReference type="Proteomes" id="UP000230066">
    <property type="component" value="Unassembled WGS sequence"/>
</dbReference>
<proteinExistence type="inferred from homology"/>
<keyword evidence="9 11" id="KW-1133">Transmembrane helix</keyword>
<keyword evidence="5" id="KW-0312">Gluconeogenesis</keyword>
<evidence type="ECO:0000256" key="8">
    <source>
        <dbReference type="ARBA" id="ARBA00022824"/>
    </source>
</evidence>
<feature type="transmembrane region" description="Helical" evidence="11">
    <location>
        <begin position="204"/>
        <end position="226"/>
    </location>
</feature>
<evidence type="ECO:0000256" key="6">
    <source>
        <dbReference type="ARBA" id="ARBA00022692"/>
    </source>
</evidence>
<dbReference type="PANTHER" id="PTHR12591">
    <property type="entry name" value="GLUCOSE-6-PHOSPHATASE"/>
    <property type="match status" value="1"/>
</dbReference>
<protein>
    <recommendedName>
        <fullName evidence="4">glucose-6-phosphatase</fullName>
        <ecNumber evidence="4">3.1.3.9</ecNumber>
    </recommendedName>
</protein>
<feature type="transmembrane region" description="Helical" evidence="11">
    <location>
        <begin position="151"/>
        <end position="169"/>
    </location>
</feature>
<feature type="transmembrane region" description="Helical" evidence="11">
    <location>
        <begin position="246"/>
        <end position="268"/>
    </location>
</feature>
<sequence length="366" mass="40797">MIFISNVGSPLTAYALVFPVAYYINPLLGLTTMLCASFSEWVSGILKWLLHGHRPYWWVNIYAQQTNTPIFPIEQFSVTCETGPGSPSGHCMIFMSSLVPLVLYLCNVLPKCSASRYPRFCRDLVVSSFVCFVLLLGLSRCYLAAHFPHQVVAGTISGLTIGYLFYLSLPSIKHDQGPRKEAIYPVLQYLSAWFQSLLRQPWKMIFLGLGSFGAAWLFSCFLQNVIGMDINWSIALAQKSCRKAEWFHLSTSLMLVGIFRSLFSYLFAGLALALQLNPPWTKSISESYLSPSVILTGVIAFMATKVSEHMCRMAVETWTSSAVHSSSDKEPSSYLLLSSIFEGSMGPLVAAWFIPYFISLRGTGKV</sequence>
<dbReference type="EC" id="3.1.3.9" evidence="4"/>
<dbReference type="SMART" id="SM00014">
    <property type="entry name" value="acidPPc"/>
    <property type="match status" value="1"/>
</dbReference>
<accession>A0A4E0R4F9</accession>
<evidence type="ECO:0000256" key="11">
    <source>
        <dbReference type="SAM" id="Phobius"/>
    </source>
</evidence>
<dbReference type="GO" id="GO:0005789">
    <property type="term" value="C:endoplasmic reticulum membrane"/>
    <property type="evidence" value="ECO:0007669"/>
    <property type="project" value="UniProtKB-SubCell"/>
</dbReference>